<dbReference type="Proteomes" id="UP000029889">
    <property type="component" value="Segment"/>
</dbReference>
<dbReference type="RefSeq" id="YP_009101905.1">
    <property type="nucleotide sequence ID" value="NC_025447.1"/>
</dbReference>
<dbReference type="GeneID" id="22111358"/>
<proteinExistence type="predicted"/>
<keyword evidence="2" id="KW-1185">Reference proteome</keyword>
<dbReference type="EMBL" id="KM507819">
    <property type="protein sequence ID" value="AIT14208.1"/>
    <property type="molecule type" value="Genomic_DNA"/>
</dbReference>
<sequence length="69" mass="7601">MFYTVYSVLGTIAGVHDNVADAMRTVLTQVPLKPKTVKQMTARLTRAGDGVEVWQDYGDTQIIVSVTKD</sequence>
<evidence type="ECO:0000313" key="1">
    <source>
        <dbReference type="EMBL" id="AIT14208.1"/>
    </source>
</evidence>
<evidence type="ECO:0000313" key="2">
    <source>
        <dbReference type="Proteomes" id="UP000029889"/>
    </source>
</evidence>
<name>A0A097EXS6_9CAUD</name>
<gene>
    <name evidence="1" type="primary">318</name>
    <name evidence="1" type="ORF">PBI_121Q_318</name>
</gene>
<organism evidence="1 2">
    <name type="scientific">Escherichia phage 121Q</name>
    <dbReference type="NCBI Taxonomy" id="1555202"/>
    <lineage>
        <taxon>Viruses</taxon>
        <taxon>Duplodnaviria</taxon>
        <taxon>Heunggongvirae</taxon>
        <taxon>Uroviricota</taxon>
        <taxon>Caudoviricetes</taxon>
        <taxon>Asteriusvirus</taxon>
        <taxon>Asteriusvirus av121Q</taxon>
    </lineage>
</organism>
<protein>
    <submittedName>
        <fullName evidence="1">Uncharacterized protein</fullName>
    </submittedName>
</protein>
<dbReference type="KEGG" id="vg:22111358"/>
<accession>A0A097EXS6</accession>
<reference evidence="1 2" key="1">
    <citation type="submission" date="2014-09" db="EMBL/GenBank/DDBJ databases">
        <authorList>
            <person name="Lapin J.S."/>
            <person name="Pope W.H."/>
            <person name="Hua J."/>
            <person name="Ford M.E."/>
            <person name="Conway J.F."/>
            <person name="Hatfull G.F."/>
            <person name="Hendrix R.W."/>
        </authorList>
    </citation>
    <scope>NUCLEOTIDE SEQUENCE [LARGE SCALE GENOMIC DNA]</scope>
</reference>